<dbReference type="GO" id="GO:0005509">
    <property type="term" value="F:calcium ion binding"/>
    <property type="evidence" value="ECO:0007669"/>
    <property type="project" value="InterPro"/>
</dbReference>
<dbReference type="PANTHER" id="PTHR10697:SF13">
    <property type="entry name" value="RICIN B LECTIN DOMAIN-CONTAINING PROTEIN"/>
    <property type="match status" value="1"/>
</dbReference>
<dbReference type="GO" id="GO:0005576">
    <property type="term" value="C:extracellular region"/>
    <property type="evidence" value="ECO:0007669"/>
    <property type="project" value="InterPro"/>
</dbReference>
<accession>A0A1I8IB51</accession>
<evidence type="ECO:0000313" key="2">
    <source>
        <dbReference type="WBParaSite" id="maker-uti_cns_0011015-snap-gene-0.3-mRNA-1"/>
    </source>
</evidence>
<organism evidence="1 2">
    <name type="scientific">Macrostomum lignano</name>
    <dbReference type="NCBI Taxonomy" id="282301"/>
    <lineage>
        <taxon>Eukaryota</taxon>
        <taxon>Metazoa</taxon>
        <taxon>Spiralia</taxon>
        <taxon>Lophotrochozoa</taxon>
        <taxon>Platyhelminthes</taxon>
        <taxon>Rhabditophora</taxon>
        <taxon>Macrostomorpha</taxon>
        <taxon>Macrostomida</taxon>
        <taxon>Macrostomidae</taxon>
        <taxon>Macrostomum</taxon>
    </lineage>
</organism>
<sequence length="279" mass="30201">RGCPPRGRCGPAVFARVPGGPPPAGLPGSRPLIGPAWPPARCLFQPRAPTARQPARPSAPDITLLSLAIALLGCLAAGAASQNPCCGPRQFQALLAIRFSPNSTYREAFSNLAFDFTRQMVASNETLIGGRLVTHQRVLVDGHRRTMYIVDHRSRECRIVALTRGVEAPCVPNNFRGEGTLHFGAGRDLLSFNSFRGRVGEFEAQVSVTKASCVPISQSVFNHRFHEVESYLNVTLGVRDPAVFRVPPECSRSGLAVSQLSQQQLRASSVLMKSFLLGF</sequence>
<name>A0A1I8IB51_9PLAT</name>
<keyword evidence="1" id="KW-1185">Reference proteome</keyword>
<protein>
    <submittedName>
        <fullName evidence="2">Secreted protein</fullName>
    </submittedName>
</protein>
<dbReference type="Proteomes" id="UP000095280">
    <property type="component" value="Unplaced"/>
</dbReference>
<proteinExistence type="predicted"/>
<reference evidence="2" key="1">
    <citation type="submission" date="2016-11" db="UniProtKB">
        <authorList>
            <consortium name="WormBaseParasite"/>
        </authorList>
    </citation>
    <scope>IDENTIFICATION</scope>
</reference>
<dbReference type="GO" id="GO:0007160">
    <property type="term" value="P:cell-matrix adhesion"/>
    <property type="evidence" value="ECO:0007669"/>
    <property type="project" value="InterPro"/>
</dbReference>
<dbReference type="Pfam" id="PF00811">
    <property type="entry name" value="Ependymin"/>
    <property type="match status" value="1"/>
</dbReference>
<dbReference type="PANTHER" id="PTHR10697">
    <property type="entry name" value="MAMMALIAN EPENDYMIN-RELATED PROTEIN 1"/>
    <property type="match status" value="1"/>
</dbReference>
<evidence type="ECO:0000313" key="1">
    <source>
        <dbReference type="Proteomes" id="UP000095280"/>
    </source>
</evidence>
<dbReference type="InterPro" id="IPR001299">
    <property type="entry name" value="Ependymin"/>
</dbReference>
<dbReference type="GO" id="GO:0005764">
    <property type="term" value="C:lysosome"/>
    <property type="evidence" value="ECO:0007669"/>
    <property type="project" value="TreeGrafter"/>
</dbReference>
<dbReference type="AlphaFoldDB" id="A0A1I8IB51"/>
<dbReference type="WBParaSite" id="maker-uti_cns_0011015-snap-gene-0.3-mRNA-1">
    <property type="protein sequence ID" value="maker-uti_cns_0011015-snap-gene-0.3-mRNA-1"/>
    <property type="gene ID" value="maker-uti_cns_0011015-snap-gene-0.3"/>
</dbReference>